<evidence type="ECO:0000256" key="8">
    <source>
        <dbReference type="ARBA" id="ARBA00032837"/>
    </source>
</evidence>
<dbReference type="GO" id="GO:0005829">
    <property type="term" value="C:cytosol"/>
    <property type="evidence" value="ECO:0007669"/>
    <property type="project" value="TreeGrafter"/>
</dbReference>
<dbReference type="Gene3D" id="3.20.20.70">
    <property type="entry name" value="Aldolase class I"/>
    <property type="match status" value="1"/>
</dbReference>
<dbReference type="PIRSF" id="PIRSF001415">
    <property type="entry name" value="Porphbilin_synth"/>
    <property type="match status" value="1"/>
</dbReference>
<evidence type="ECO:0000256" key="1">
    <source>
        <dbReference type="ARBA" id="ARBA00004694"/>
    </source>
</evidence>
<reference evidence="10" key="1">
    <citation type="submission" date="2009-10" db="EMBL/GenBank/DDBJ databases">
        <title>Diversity of trophic interactions inside an arsenic-rich microbial ecosystem.</title>
        <authorList>
            <person name="Bertin P.N."/>
            <person name="Heinrich-Salmeron A."/>
            <person name="Pelletier E."/>
            <person name="Goulhen-Chollet F."/>
            <person name="Arsene-Ploetze F."/>
            <person name="Gallien S."/>
            <person name="Calteau A."/>
            <person name="Vallenet D."/>
            <person name="Casiot C."/>
            <person name="Chane-Woon-Ming B."/>
            <person name="Giloteaux L."/>
            <person name="Barakat M."/>
            <person name="Bonnefoy V."/>
            <person name="Bruneel O."/>
            <person name="Chandler M."/>
            <person name="Cleiss J."/>
            <person name="Duran R."/>
            <person name="Elbaz-Poulichet F."/>
            <person name="Fonknechten N."/>
            <person name="Lauga B."/>
            <person name="Mornico D."/>
            <person name="Ortet P."/>
            <person name="Schaeffer C."/>
            <person name="Siguier P."/>
            <person name="Alexander Thil Smith A."/>
            <person name="Van Dorsselaer A."/>
            <person name="Weissenbach J."/>
            <person name="Medigue C."/>
            <person name="Le Paslier D."/>
        </authorList>
    </citation>
    <scope>NUCLEOTIDE SEQUENCE</scope>
</reference>
<sequence>MLHRPRRLRRTPALRSLVREHRTPVDALVMPLFVVERESDAGAISSMPGVFRSTLSQCVEESKRLYALGVNAVLLFGIPAHKDAVASRNAAEDGIVQRAIAAIKATTPEMLTIADLCNCEYTDHGHCGLLDERGDVRNDETVALLAEVARSYARAGVDIVAPSDMMDGRVGAIRHALDKDGFTQVGIMAYSAKYSSAFYGPFREAAGSTPQFGDRRGYQMDPPNAREAMREIALDIEEGADIVMVKPALAYLDIVRSARERFDTPIAVYNVSGEYAMMEAAFERGWLERERSIDELMAAFTRAGADIIITYFAADYARRHGRGR</sequence>
<dbReference type="Pfam" id="PF00490">
    <property type="entry name" value="ALAD"/>
    <property type="match status" value="1"/>
</dbReference>
<evidence type="ECO:0000256" key="6">
    <source>
        <dbReference type="ARBA" id="ARBA00023239"/>
    </source>
</evidence>
<name>E6PCY7_9ZZZZ</name>
<dbReference type="PRINTS" id="PR00144">
    <property type="entry name" value="DALDHYDRTASE"/>
</dbReference>
<protein>
    <recommendedName>
        <fullName evidence="4">Delta-aminolevulinic acid dehydratase</fullName>
        <ecNumber evidence="3">4.2.1.24</ecNumber>
    </recommendedName>
    <alternativeName>
        <fullName evidence="8">Porphobilinogen synthase</fullName>
    </alternativeName>
</protein>
<gene>
    <name evidence="10" type="primary">hemB</name>
    <name evidence="10" type="ORF">CARN1_2209</name>
</gene>
<comment type="caution">
    <text evidence="10">The sequence shown here is derived from an EMBL/GenBank/DDBJ whole genome shotgun (WGS) entry which is preliminary data.</text>
</comment>
<dbReference type="SUPFAM" id="SSF51569">
    <property type="entry name" value="Aldolase"/>
    <property type="match status" value="1"/>
</dbReference>
<evidence type="ECO:0000256" key="7">
    <source>
        <dbReference type="ARBA" id="ARBA00023244"/>
    </source>
</evidence>
<evidence type="ECO:0000256" key="9">
    <source>
        <dbReference type="ARBA" id="ARBA00047651"/>
    </source>
</evidence>
<evidence type="ECO:0000256" key="3">
    <source>
        <dbReference type="ARBA" id="ARBA00012053"/>
    </source>
</evidence>
<comment type="pathway">
    <text evidence="1">Porphyrin-containing compound metabolism; protoporphyrin-IX biosynthesis; coproporphyrinogen-III from 5-aminolevulinate: step 1/4.</text>
</comment>
<dbReference type="GO" id="GO:0008270">
    <property type="term" value="F:zinc ion binding"/>
    <property type="evidence" value="ECO:0007669"/>
    <property type="project" value="TreeGrafter"/>
</dbReference>
<dbReference type="EMBL" id="CABL01000001">
    <property type="protein sequence ID" value="CBH74322.1"/>
    <property type="molecule type" value="Genomic_DNA"/>
</dbReference>
<comment type="catalytic activity">
    <reaction evidence="9">
        <text>2 5-aminolevulinate = porphobilinogen + 2 H2O + H(+)</text>
        <dbReference type="Rhea" id="RHEA:24064"/>
        <dbReference type="ChEBI" id="CHEBI:15377"/>
        <dbReference type="ChEBI" id="CHEBI:15378"/>
        <dbReference type="ChEBI" id="CHEBI:58126"/>
        <dbReference type="ChEBI" id="CHEBI:356416"/>
        <dbReference type="EC" id="4.2.1.24"/>
    </reaction>
</comment>
<accession>E6PCY7</accession>
<keyword evidence="6 10" id="KW-0456">Lyase</keyword>
<proteinExistence type="inferred from homology"/>
<evidence type="ECO:0000256" key="5">
    <source>
        <dbReference type="ARBA" id="ARBA00023133"/>
    </source>
</evidence>
<evidence type="ECO:0000256" key="4">
    <source>
        <dbReference type="ARBA" id="ARBA00020771"/>
    </source>
</evidence>
<organism evidence="10">
    <name type="scientific">mine drainage metagenome</name>
    <dbReference type="NCBI Taxonomy" id="410659"/>
    <lineage>
        <taxon>unclassified sequences</taxon>
        <taxon>metagenomes</taxon>
        <taxon>ecological metagenomes</taxon>
    </lineage>
</organism>
<dbReference type="NCBIfam" id="NF006762">
    <property type="entry name" value="PRK09283.1"/>
    <property type="match status" value="1"/>
</dbReference>
<dbReference type="PANTHER" id="PTHR11458:SF0">
    <property type="entry name" value="DELTA-AMINOLEVULINIC ACID DEHYDRATASE"/>
    <property type="match status" value="1"/>
</dbReference>
<dbReference type="CDD" id="cd00384">
    <property type="entry name" value="ALAD_PBGS"/>
    <property type="match status" value="1"/>
</dbReference>
<dbReference type="UniPathway" id="UPA00251">
    <property type="reaction ID" value="UER00318"/>
</dbReference>
<dbReference type="GO" id="GO:0006782">
    <property type="term" value="P:protoporphyrinogen IX biosynthetic process"/>
    <property type="evidence" value="ECO:0007669"/>
    <property type="project" value="UniProtKB-UniPathway"/>
</dbReference>
<dbReference type="InterPro" id="IPR030656">
    <property type="entry name" value="ALAD_AS"/>
</dbReference>
<dbReference type="PROSITE" id="PS00169">
    <property type="entry name" value="D_ALA_DEHYDRATASE"/>
    <property type="match status" value="1"/>
</dbReference>
<dbReference type="GO" id="GO:0004655">
    <property type="term" value="F:porphobilinogen synthase activity"/>
    <property type="evidence" value="ECO:0007669"/>
    <property type="project" value="UniProtKB-EC"/>
</dbReference>
<evidence type="ECO:0000256" key="2">
    <source>
        <dbReference type="ARBA" id="ARBA00008055"/>
    </source>
</evidence>
<keyword evidence="5" id="KW-0350">Heme biosynthesis</keyword>
<dbReference type="FunFam" id="3.20.20.70:FF:000019">
    <property type="entry name" value="Delta-aminolevulinic acid dehydratase"/>
    <property type="match status" value="1"/>
</dbReference>
<keyword evidence="7" id="KW-0627">Porphyrin biosynthesis</keyword>
<dbReference type="EC" id="4.2.1.24" evidence="3"/>
<dbReference type="SMART" id="SM01004">
    <property type="entry name" value="ALAD"/>
    <property type="match status" value="1"/>
</dbReference>
<dbReference type="AlphaFoldDB" id="E6PCY7"/>
<dbReference type="InterPro" id="IPR001731">
    <property type="entry name" value="ALAD"/>
</dbReference>
<evidence type="ECO:0000313" key="10">
    <source>
        <dbReference type="EMBL" id="CBH74322.1"/>
    </source>
</evidence>
<comment type="similarity">
    <text evidence="2">Belongs to the ALAD family.</text>
</comment>
<dbReference type="PANTHER" id="PTHR11458">
    <property type="entry name" value="DELTA-AMINOLEVULINIC ACID DEHYDRATASE"/>
    <property type="match status" value="1"/>
</dbReference>
<dbReference type="InterPro" id="IPR013785">
    <property type="entry name" value="Aldolase_TIM"/>
</dbReference>